<dbReference type="GO" id="GO:0005737">
    <property type="term" value="C:cytoplasm"/>
    <property type="evidence" value="ECO:0007669"/>
    <property type="project" value="TreeGrafter"/>
</dbReference>
<keyword evidence="9" id="KW-0378">Hydrolase</keyword>
<feature type="domain" description="Aminopeptidase N-like N-terminal" evidence="16">
    <location>
        <begin position="99"/>
        <end position="182"/>
    </location>
</feature>
<gene>
    <name evidence="17" type="ORF">FB465_5226</name>
</gene>
<evidence type="ECO:0000256" key="11">
    <source>
        <dbReference type="ARBA" id="ARBA00023049"/>
    </source>
</evidence>
<dbReference type="GO" id="GO:0016285">
    <property type="term" value="F:alanyl aminopeptidase activity"/>
    <property type="evidence" value="ECO:0007669"/>
    <property type="project" value="UniProtKB-EC"/>
</dbReference>
<dbReference type="PANTHER" id="PTHR11533:SF174">
    <property type="entry name" value="PUROMYCIN-SENSITIVE AMINOPEPTIDASE-RELATED"/>
    <property type="match status" value="1"/>
</dbReference>
<dbReference type="FunFam" id="2.60.40.1730:FF:000010">
    <property type="entry name" value="Putative aminopeptidase N"/>
    <property type="match status" value="1"/>
</dbReference>
<sequence length="824" mass="90043">MPALQRSEALTRARQLQVHGYTVDLDLTRGEEVFGSTTVIRFGCTEPGSDTFLDLQPAALHRVVLNGRPLDPADLDGNRLVLSGLAAENELLVEAEMRYSRTGEGLHRFTDPADGAVYLYASCGPDMAPQVFPCFDQPDLKAPFTLAATAPADWSVIANGSGGRTAEGRWEFAPTLPISTYLVTLVAGPLHSVYSEHDGIPLGLHSRRSLAADLDREAAELFEVTRASFDRLHELFDERYPFGRYDQAFVPEFNWGAMENPGCVVFREELLFHSAPTEAERESRAMVVAHEMAHMWFGDLVTMRWWDDLWLNESFAEYLGYRIAAENTRFTGAWTSFAVKRKGWGYDADQRSTTHPIAMRSMDSVADALVNFDGIAYAKGASALRQLVAWLGDEAFFAGINEHFARHRFGNADLADFLDALATTSGRDVQGWAERWLRTSGVDTLRLELAYEGDKVVSAELVPGGTRPHRVGIGVFDGQAPALVLRDRFEAEVEPGRRTPLPQLAGAPRAALVLPNHGDLTWAKIRLDADSWQTVTESLAEIEDPLVRAVLWENARDLVQDAELSPGRYLDLVAAQLPDEPVDSIVEAVLTFARQRVIGSYLAPADRPAAHALLGSVCRTLLARPGAGEGLRLAALRGAVENAQGEELAELQDWLEHGGPGVALSSQLRWAALGRLAAGGVIGEERIAAELAADPSSSAHEGAALARAARPERAAKEQAWQELFSGVLSNHLLTATSQGFWQSGSEELQQEYLERYFAELPAAGRRSDIVARALGSALFPAGWSTPEAVGLAETCLAGEELTPALRRVLADRLDDLRRAVRIRG</sequence>
<evidence type="ECO:0000313" key="18">
    <source>
        <dbReference type="Proteomes" id="UP000318416"/>
    </source>
</evidence>
<dbReference type="SUPFAM" id="SSF63737">
    <property type="entry name" value="Leukotriene A4 hydrolase N-terminal domain"/>
    <property type="match status" value="1"/>
</dbReference>
<dbReference type="PANTHER" id="PTHR11533">
    <property type="entry name" value="PROTEASE M1 ZINC METALLOPROTEASE"/>
    <property type="match status" value="1"/>
</dbReference>
<proteinExistence type="inferred from homology"/>
<keyword evidence="18" id="KW-1185">Reference proteome</keyword>
<dbReference type="RefSeq" id="WP_145794246.1">
    <property type="nucleotide sequence ID" value="NZ_BAAABR010000060.1"/>
</dbReference>
<evidence type="ECO:0000256" key="12">
    <source>
        <dbReference type="ARBA" id="ARBA00029811"/>
    </source>
</evidence>
<dbReference type="PRINTS" id="PR00756">
    <property type="entry name" value="ALADIPTASE"/>
</dbReference>
<evidence type="ECO:0000259" key="14">
    <source>
        <dbReference type="Pfam" id="PF01433"/>
    </source>
</evidence>
<dbReference type="EC" id="3.4.11.2" evidence="4"/>
<feature type="domain" description="Peptidase M1 membrane alanine aminopeptidase" evidence="14">
    <location>
        <begin position="222"/>
        <end position="436"/>
    </location>
</feature>
<evidence type="ECO:0000256" key="4">
    <source>
        <dbReference type="ARBA" id="ARBA00012564"/>
    </source>
</evidence>
<dbReference type="GO" id="GO:0008270">
    <property type="term" value="F:zinc ion binding"/>
    <property type="evidence" value="ECO:0007669"/>
    <property type="project" value="InterPro"/>
</dbReference>
<evidence type="ECO:0000256" key="6">
    <source>
        <dbReference type="ARBA" id="ARBA00022438"/>
    </source>
</evidence>
<dbReference type="Proteomes" id="UP000318416">
    <property type="component" value="Unassembled WGS sequence"/>
</dbReference>
<evidence type="ECO:0000256" key="8">
    <source>
        <dbReference type="ARBA" id="ARBA00022723"/>
    </source>
</evidence>
<organism evidence="17 18">
    <name type="scientific">Kitasatospora atroaurantiaca</name>
    <dbReference type="NCBI Taxonomy" id="285545"/>
    <lineage>
        <taxon>Bacteria</taxon>
        <taxon>Bacillati</taxon>
        <taxon>Actinomycetota</taxon>
        <taxon>Actinomycetes</taxon>
        <taxon>Kitasatosporales</taxon>
        <taxon>Streptomycetaceae</taxon>
        <taxon>Kitasatospora</taxon>
    </lineage>
</organism>
<dbReference type="InterPro" id="IPR024571">
    <property type="entry name" value="ERAP1-like_C_dom"/>
</dbReference>
<keyword evidence="6 17" id="KW-0031">Aminopeptidase</keyword>
<keyword evidence="7" id="KW-0645">Protease</keyword>
<dbReference type="InterPro" id="IPR045357">
    <property type="entry name" value="Aminopeptidase_N-like_N"/>
</dbReference>
<dbReference type="GO" id="GO:0005615">
    <property type="term" value="C:extracellular space"/>
    <property type="evidence" value="ECO:0007669"/>
    <property type="project" value="TreeGrafter"/>
</dbReference>
<keyword evidence="11" id="KW-0482">Metalloprotease</keyword>
<dbReference type="AlphaFoldDB" id="A0A561EWT8"/>
<dbReference type="Pfam" id="PF17900">
    <property type="entry name" value="Peptidase_M1_N"/>
    <property type="match status" value="1"/>
</dbReference>
<dbReference type="InterPro" id="IPR001930">
    <property type="entry name" value="Peptidase_M1"/>
</dbReference>
<evidence type="ECO:0000256" key="1">
    <source>
        <dbReference type="ARBA" id="ARBA00000098"/>
    </source>
</evidence>
<dbReference type="InterPro" id="IPR012778">
    <property type="entry name" value="Pept_M1_aminopeptidase"/>
</dbReference>
<dbReference type="Gene3D" id="2.60.40.1730">
    <property type="entry name" value="tricorn interacting facor f3 domain"/>
    <property type="match status" value="1"/>
</dbReference>
<dbReference type="NCBIfam" id="TIGR02412">
    <property type="entry name" value="pepN_strep_liv"/>
    <property type="match status" value="1"/>
</dbReference>
<evidence type="ECO:0000256" key="9">
    <source>
        <dbReference type="ARBA" id="ARBA00022801"/>
    </source>
</evidence>
<dbReference type="EMBL" id="VIVR01000001">
    <property type="protein sequence ID" value="TWE20084.1"/>
    <property type="molecule type" value="Genomic_DNA"/>
</dbReference>
<evidence type="ECO:0000256" key="10">
    <source>
        <dbReference type="ARBA" id="ARBA00022833"/>
    </source>
</evidence>
<accession>A0A561EWT8</accession>
<dbReference type="Gene3D" id="1.10.390.10">
    <property type="entry name" value="Neutral Protease Domain 2"/>
    <property type="match status" value="1"/>
</dbReference>
<dbReference type="InterPro" id="IPR050344">
    <property type="entry name" value="Peptidase_M1_aminopeptidases"/>
</dbReference>
<comment type="caution">
    <text evidence="17">The sequence shown here is derived from an EMBL/GenBank/DDBJ whole genome shotgun (WGS) entry which is preliminary data.</text>
</comment>
<dbReference type="SUPFAM" id="SSF55486">
    <property type="entry name" value="Metalloproteases ('zincins'), catalytic domain"/>
    <property type="match status" value="1"/>
</dbReference>
<evidence type="ECO:0000256" key="5">
    <source>
        <dbReference type="ARBA" id="ARBA00015611"/>
    </source>
</evidence>
<evidence type="ECO:0000256" key="13">
    <source>
        <dbReference type="ARBA" id="ARBA00031533"/>
    </source>
</evidence>
<dbReference type="GO" id="GO:0070006">
    <property type="term" value="F:metalloaminopeptidase activity"/>
    <property type="evidence" value="ECO:0007669"/>
    <property type="project" value="TreeGrafter"/>
</dbReference>
<keyword evidence="10" id="KW-0862">Zinc</keyword>
<dbReference type="OrthoDB" id="100605at2"/>
<feature type="domain" description="ERAP1-like C-terminal" evidence="15">
    <location>
        <begin position="512"/>
        <end position="818"/>
    </location>
</feature>
<comment type="cofactor">
    <cofactor evidence="2">
        <name>Zn(2+)</name>
        <dbReference type="ChEBI" id="CHEBI:29105"/>
    </cofactor>
</comment>
<evidence type="ECO:0000259" key="15">
    <source>
        <dbReference type="Pfam" id="PF11838"/>
    </source>
</evidence>
<dbReference type="InterPro" id="IPR014782">
    <property type="entry name" value="Peptidase_M1_dom"/>
</dbReference>
<evidence type="ECO:0000256" key="7">
    <source>
        <dbReference type="ARBA" id="ARBA00022670"/>
    </source>
</evidence>
<dbReference type="InterPro" id="IPR042097">
    <property type="entry name" value="Aminopeptidase_N-like_N_sf"/>
</dbReference>
<dbReference type="CDD" id="cd09602">
    <property type="entry name" value="M1_APN"/>
    <property type="match status" value="1"/>
</dbReference>
<evidence type="ECO:0000259" key="16">
    <source>
        <dbReference type="Pfam" id="PF17900"/>
    </source>
</evidence>
<reference evidence="17 18" key="1">
    <citation type="submission" date="2019-06" db="EMBL/GenBank/DDBJ databases">
        <title>Sequencing the genomes of 1000 actinobacteria strains.</title>
        <authorList>
            <person name="Klenk H.-P."/>
        </authorList>
    </citation>
    <scope>NUCLEOTIDE SEQUENCE [LARGE SCALE GENOMIC DNA]</scope>
    <source>
        <strain evidence="17 18">DSM 41649</strain>
    </source>
</reference>
<name>A0A561EWT8_9ACTN</name>
<dbReference type="GO" id="GO:0006508">
    <property type="term" value="P:proteolysis"/>
    <property type="evidence" value="ECO:0007669"/>
    <property type="project" value="UniProtKB-KW"/>
</dbReference>
<comment type="similarity">
    <text evidence="3">Belongs to the peptidase M1 family.</text>
</comment>
<protein>
    <recommendedName>
        <fullName evidence="5">Aminopeptidase N</fullName>
        <ecNumber evidence="4">3.4.11.2</ecNumber>
    </recommendedName>
    <alternativeName>
        <fullName evidence="12">Alanine aminopeptidase</fullName>
    </alternativeName>
    <alternativeName>
        <fullName evidence="13">Lysyl aminopeptidase</fullName>
    </alternativeName>
</protein>
<dbReference type="Pfam" id="PF11838">
    <property type="entry name" value="ERAP1_C"/>
    <property type="match status" value="1"/>
</dbReference>
<dbReference type="GO" id="GO:0042277">
    <property type="term" value="F:peptide binding"/>
    <property type="evidence" value="ECO:0007669"/>
    <property type="project" value="TreeGrafter"/>
</dbReference>
<evidence type="ECO:0000256" key="2">
    <source>
        <dbReference type="ARBA" id="ARBA00001947"/>
    </source>
</evidence>
<evidence type="ECO:0000313" key="17">
    <source>
        <dbReference type="EMBL" id="TWE20084.1"/>
    </source>
</evidence>
<comment type="catalytic activity">
    <reaction evidence="1">
        <text>Release of an N-terminal amino acid, Xaa-|-Yaa- from a peptide, amide or arylamide. Xaa is preferably Ala, but may be most amino acids including Pro (slow action). When a terminal hydrophobic residue is followed by a prolyl residue, the two may be released as an intact Xaa-Pro dipeptide.</text>
        <dbReference type="EC" id="3.4.11.2"/>
    </reaction>
</comment>
<dbReference type="InterPro" id="IPR027268">
    <property type="entry name" value="Peptidase_M4/M1_CTD_sf"/>
</dbReference>
<dbReference type="GO" id="GO:0043171">
    <property type="term" value="P:peptide catabolic process"/>
    <property type="evidence" value="ECO:0007669"/>
    <property type="project" value="TreeGrafter"/>
</dbReference>
<dbReference type="GO" id="GO:0016020">
    <property type="term" value="C:membrane"/>
    <property type="evidence" value="ECO:0007669"/>
    <property type="project" value="TreeGrafter"/>
</dbReference>
<evidence type="ECO:0000256" key="3">
    <source>
        <dbReference type="ARBA" id="ARBA00010136"/>
    </source>
</evidence>
<dbReference type="Pfam" id="PF01433">
    <property type="entry name" value="Peptidase_M1"/>
    <property type="match status" value="1"/>
</dbReference>
<keyword evidence="8" id="KW-0479">Metal-binding</keyword>